<dbReference type="PANTHER" id="PTHR24320">
    <property type="entry name" value="RETINOL DEHYDROGENASE"/>
    <property type="match status" value="1"/>
</dbReference>
<dbReference type="GO" id="GO:0016491">
    <property type="term" value="F:oxidoreductase activity"/>
    <property type="evidence" value="ECO:0007669"/>
    <property type="project" value="UniProtKB-KW"/>
</dbReference>
<dbReference type="SUPFAM" id="SSF51735">
    <property type="entry name" value="NAD(P)-binding Rossmann-fold domains"/>
    <property type="match status" value="1"/>
</dbReference>
<dbReference type="Pfam" id="PF00106">
    <property type="entry name" value="adh_short"/>
    <property type="match status" value="1"/>
</dbReference>
<dbReference type="OrthoDB" id="9989144at2759"/>
<reference evidence="3 4" key="1">
    <citation type="journal article" date="2010" name="Cell">
        <title>The genome of Naegleria gruberi illuminates early eukaryotic versatility.</title>
        <authorList>
            <person name="Fritz-Laylin L.K."/>
            <person name="Prochnik S.E."/>
            <person name="Ginger M.L."/>
            <person name="Dacks J.B."/>
            <person name="Carpenter M.L."/>
            <person name="Field M.C."/>
            <person name="Kuo A."/>
            <person name="Paredez A."/>
            <person name="Chapman J."/>
            <person name="Pham J."/>
            <person name="Shu S."/>
            <person name="Neupane R."/>
            <person name="Cipriano M."/>
            <person name="Mancuso J."/>
            <person name="Tu H."/>
            <person name="Salamov A."/>
            <person name="Lindquist E."/>
            <person name="Shapiro H."/>
            <person name="Lucas S."/>
            <person name="Grigoriev I.V."/>
            <person name="Cande W.Z."/>
            <person name="Fulton C."/>
            <person name="Rokhsar D.S."/>
            <person name="Dawson S.C."/>
        </authorList>
    </citation>
    <scope>NUCLEOTIDE SEQUENCE [LARGE SCALE GENOMIC DNA]</scope>
    <source>
        <strain evidence="3 4">NEG-M</strain>
    </source>
</reference>
<dbReference type="GeneID" id="8853402"/>
<dbReference type="Proteomes" id="UP000006671">
    <property type="component" value="Unassembled WGS sequence"/>
</dbReference>
<dbReference type="eggNOG" id="KOG1208">
    <property type="taxonomic scope" value="Eukaryota"/>
</dbReference>
<dbReference type="RefSeq" id="XP_002676266.1">
    <property type="nucleotide sequence ID" value="XM_002676220.1"/>
</dbReference>
<evidence type="ECO:0000256" key="2">
    <source>
        <dbReference type="ARBA" id="ARBA00023002"/>
    </source>
</evidence>
<feature type="non-terminal residue" evidence="3">
    <location>
        <position position="1"/>
    </location>
</feature>
<comment type="similarity">
    <text evidence="1">Belongs to the short-chain dehydrogenases/reductases (SDR) family.</text>
</comment>
<organism evidence="4">
    <name type="scientific">Naegleria gruberi</name>
    <name type="common">Amoeba</name>
    <dbReference type="NCBI Taxonomy" id="5762"/>
    <lineage>
        <taxon>Eukaryota</taxon>
        <taxon>Discoba</taxon>
        <taxon>Heterolobosea</taxon>
        <taxon>Tetramitia</taxon>
        <taxon>Eutetramitia</taxon>
        <taxon>Vahlkampfiidae</taxon>
        <taxon>Naegleria</taxon>
    </lineage>
</organism>
<gene>
    <name evidence="3" type="ORF">NAEGRDRAFT_34320</name>
</gene>
<name>D2VI34_NAEGR</name>
<keyword evidence="2" id="KW-0560">Oxidoreductase</keyword>
<evidence type="ECO:0000313" key="4">
    <source>
        <dbReference type="Proteomes" id="UP000006671"/>
    </source>
</evidence>
<accession>D2VI34</accession>
<evidence type="ECO:0000313" key="3">
    <source>
        <dbReference type="EMBL" id="EFC43522.1"/>
    </source>
</evidence>
<dbReference type="EMBL" id="GG738873">
    <property type="protein sequence ID" value="EFC43522.1"/>
    <property type="molecule type" value="Genomic_DNA"/>
</dbReference>
<proteinExistence type="inferred from homology"/>
<dbReference type="InterPro" id="IPR036291">
    <property type="entry name" value="NAD(P)-bd_dom_sf"/>
</dbReference>
<dbReference type="InterPro" id="IPR002347">
    <property type="entry name" value="SDR_fam"/>
</dbReference>
<dbReference type="VEuPathDB" id="AmoebaDB:NAEGRDRAFT_34320"/>
<dbReference type="InParanoid" id="D2VI34"/>
<dbReference type="PANTHER" id="PTHR24320:SF148">
    <property type="entry name" value="NAD(P)-BINDING ROSSMANN-FOLD SUPERFAMILY PROTEIN"/>
    <property type="match status" value="1"/>
</dbReference>
<dbReference type="AlphaFoldDB" id="D2VI34"/>
<sequence length="302" mass="33800">SGATSGIGVYTAQVLYRQGACVYLACRNAEKTKQVIRQIQDTVGEKRLEGGSLNFIRLDLNDLESVRECAKEFLQMGKVLDLLINNAGCVALGLRFSKQGYEEMFQSNALGHHLLIELLWNNLNSNPNGARIVIVASLAHSFVSDADFFDKEQNTYTMGDRVIKPTKRFSTMNLLDTNKQYGMSKLFNIYQTYHFNERIKNTPNCKVTINCCHPGAISSQLTREAPLYINLLLGIPELLFFKNVKQGSQNTIHLACSPDVKSISGSYFDDCRPVNPSAVANNKILQKSFIDFCEPICSQYSL</sequence>
<protein>
    <submittedName>
        <fullName evidence="3">Predicted protein</fullName>
    </submittedName>
</protein>
<dbReference type="STRING" id="5762.D2VI34"/>
<evidence type="ECO:0000256" key="1">
    <source>
        <dbReference type="ARBA" id="ARBA00006484"/>
    </source>
</evidence>
<dbReference type="Gene3D" id="3.40.50.720">
    <property type="entry name" value="NAD(P)-binding Rossmann-like Domain"/>
    <property type="match status" value="1"/>
</dbReference>
<dbReference type="OMA" id="CKGNAAM"/>
<dbReference type="KEGG" id="ngr:NAEGRDRAFT_34320"/>
<keyword evidence="4" id="KW-1185">Reference proteome</keyword>